<accession>A0A4Y2M2E0</accession>
<gene>
    <name evidence="1" type="ORF">AVEN_131537_1</name>
</gene>
<organism evidence="1 2">
    <name type="scientific">Araneus ventricosus</name>
    <name type="common">Orbweaver spider</name>
    <name type="synonym">Epeira ventricosa</name>
    <dbReference type="NCBI Taxonomy" id="182803"/>
    <lineage>
        <taxon>Eukaryota</taxon>
        <taxon>Metazoa</taxon>
        <taxon>Ecdysozoa</taxon>
        <taxon>Arthropoda</taxon>
        <taxon>Chelicerata</taxon>
        <taxon>Arachnida</taxon>
        <taxon>Araneae</taxon>
        <taxon>Araneomorphae</taxon>
        <taxon>Entelegynae</taxon>
        <taxon>Araneoidea</taxon>
        <taxon>Araneidae</taxon>
        <taxon>Araneus</taxon>
    </lineage>
</organism>
<name>A0A4Y2M2E0_ARAVE</name>
<dbReference type="AlphaFoldDB" id="A0A4Y2M2E0"/>
<keyword evidence="2" id="KW-1185">Reference proteome</keyword>
<dbReference type="EMBL" id="BGPR01006636">
    <property type="protein sequence ID" value="GBN20593.1"/>
    <property type="molecule type" value="Genomic_DNA"/>
</dbReference>
<dbReference type="Proteomes" id="UP000499080">
    <property type="component" value="Unassembled WGS sequence"/>
</dbReference>
<evidence type="ECO:0000313" key="1">
    <source>
        <dbReference type="EMBL" id="GBN20593.1"/>
    </source>
</evidence>
<proteinExistence type="predicted"/>
<protein>
    <submittedName>
        <fullName evidence="1">Uncharacterized protein</fullName>
    </submittedName>
</protein>
<sequence>MAISYARGLFLGDKLASGKRRVAVIVALEFFAFHQLYARRRRNSTSIPFNQSRSGVIVLPTVASRSGFLSQLPSECWSGTSSGGWGG</sequence>
<reference evidence="1 2" key="1">
    <citation type="journal article" date="2019" name="Sci. Rep.">
        <title>Orb-weaving spider Araneus ventricosus genome elucidates the spidroin gene catalogue.</title>
        <authorList>
            <person name="Kono N."/>
            <person name="Nakamura H."/>
            <person name="Ohtoshi R."/>
            <person name="Moran D.A.P."/>
            <person name="Shinohara A."/>
            <person name="Yoshida Y."/>
            <person name="Fujiwara M."/>
            <person name="Mori M."/>
            <person name="Tomita M."/>
            <person name="Arakawa K."/>
        </authorList>
    </citation>
    <scope>NUCLEOTIDE SEQUENCE [LARGE SCALE GENOMIC DNA]</scope>
</reference>
<evidence type="ECO:0000313" key="2">
    <source>
        <dbReference type="Proteomes" id="UP000499080"/>
    </source>
</evidence>
<comment type="caution">
    <text evidence="1">The sequence shown here is derived from an EMBL/GenBank/DDBJ whole genome shotgun (WGS) entry which is preliminary data.</text>
</comment>